<feature type="chain" id="PRO_5020610991" evidence="1">
    <location>
        <begin position="27"/>
        <end position="151"/>
    </location>
</feature>
<gene>
    <name evidence="2" type="ORF">AR1Y2_0376</name>
</gene>
<organism evidence="2 3">
    <name type="scientific">Anaerostipes rhamnosivorans</name>
    <dbReference type="NCBI Taxonomy" id="1229621"/>
    <lineage>
        <taxon>Bacteria</taxon>
        <taxon>Bacillati</taxon>
        <taxon>Bacillota</taxon>
        <taxon>Clostridia</taxon>
        <taxon>Lachnospirales</taxon>
        <taxon>Lachnospiraceae</taxon>
        <taxon>Anaerostipes</taxon>
    </lineage>
</organism>
<accession>A0A4V1EFU8</accession>
<keyword evidence="1" id="KW-0732">Signal</keyword>
<name>A0A4V1EFU8_9FIRM</name>
<dbReference type="RefSeq" id="WP_137327453.1">
    <property type="nucleotide sequence ID" value="NZ_CP040058.1"/>
</dbReference>
<evidence type="ECO:0000313" key="3">
    <source>
        <dbReference type="Proteomes" id="UP000298653"/>
    </source>
</evidence>
<dbReference type="EMBL" id="CP040058">
    <property type="protein sequence ID" value="QCP33830.1"/>
    <property type="molecule type" value="Genomic_DNA"/>
</dbReference>
<dbReference type="Proteomes" id="UP000298653">
    <property type="component" value="Chromosome"/>
</dbReference>
<protein>
    <submittedName>
        <fullName evidence="2">Uncharacterized protein</fullName>
    </submittedName>
</protein>
<dbReference type="OrthoDB" id="9762883at2"/>
<dbReference type="KEGG" id="arf:AR1Y2_0376"/>
<evidence type="ECO:0000313" key="2">
    <source>
        <dbReference type="EMBL" id="QCP33830.1"/>
    </source>
</evidence>
<reference evidence="2 3" key="1">
    <citation type="submission" date="2019-05" db="EMBL/GenBank/DDBJ databases">
        <title>Complete genome sequencing of Anaerostipes rhamnosivorans.</title>
        <authorList>
            <person name="Bui T.P.N."/>
            <person name="de Vos W.M."/>
        </authorList>
    </citation>
    <scope>NUCLEOTIDE SEQUENCE [LARGE SCALE GENOMIC DNA]</scope>
    <source>
        <strain evidence="2 3">1y2</strain>
    </source>
</reference>
<dbReference type="AlphaFoldDB" id="A0A4V1EFU8"/>
<proteinExistence type="predicted"/>
<sequence>MRKKIFKCLAITMLFVLMAIPVTVSAEEIDGETEYISMEEDPELTVETVDEVLMPAYTTSYALNWTVGNTVFKQTKEFSKTSGSTVSIYAKIAPTTKNVTIGIKNTGGARQYVKATGTVNKTFKITKTGKYRVFVENKSGKSITVKGNYRR</sequence>
<keyword evidence="3" id="KW-1185">Reference proteome</keyword>
<evidence type="ECO:0000256" key="1">
    <source>
        <dbReference type="SAM" id="SignalP"/>
    </source>
</evidence>
<feature type="signal peptide" evidence="1">
    <location>
        <begin position="1"/>
        <end position="26"/>
    </location>
</feature>